<accession>A0ABW2BLL2</accession>
<feature type="transmembrane region" description="Helical" evidence="1">
    <location>
        <begin position="148"/>
        <end position="169"/>
    </location>
</feature>
<comment type="caution">
    <text evidence="2">The sequence shown here is derived from an EMBL/GenBank/DDBJ whole genome shotgun (WGS) entry which is preliminary data.</text>
</comment>
<feature type="transmembrane region" description="Helical" evidence="1">
    <location>
        <begin position="342"/>
        <end position="366"/>
    </location>
</feature>
<dbReference type="PANTHER" id="PTHR34219:SF3">
    <property type="entry name" value="BLL7967 PROTEIN"/>
    <property type="match status" value="1"/>
</dbReference>
<keyword evidence="1" id="KW-0812">Transmembrane</keyword>
<feature type="transmembrane region" description="Helical" evidence="1">
    <location>
        <begin position="12"/>
        <end position="35"/>
    </location>
</feature>
<evidence type="ECO:0000256" key="1">
    <source>
        <dbReference type="SAM" id="Phobius"/>
    </source>
</evidence>
<dbReference type="PANTHER" id="PTHR34219">
    <property type="entry name" value="IRON-REGULATED INNER MEMBRANE PROTEIN-RELATED"/>
    <property type="match status" value="1"/>
</dbReference>
<protein>
    <submittedName>
        <fullName evidence="2">PepSY-associated TM helix domain-containing protein</fullName>
    </submittedName>
</protein>
<dbReference type="Pfam" id="PF03929">
    <property type="entry name" value="PepSY_TM"/>
    <property type="match status" value="1"/>
</dbReference>
<evidence type="ECO:0000313" key="3">
    <source>
        <dbReference type="Proteomes" id="UP001596292"/>
    </source>
</evidence>
<feature type="transmembrane region" description="Helical" evidence="1">
    <location>
        <begin position="190"/>
        <end position="215"/>
    </location>
</feature>
<reference evidence="3" key="1">
    <citation type="journal article" date="2019" name="Int. J. Syst. Evol. Microbiol.">
        <title>The Global Catalogue of Microorganisms (GCM) 10K type strain sequencing project: providing services to taxonomists for standard genome sequencing and annotation.</title>
        <authorList>
            <consortium name="The Broad Institute Genomics Platform"/>
            <consortium name="The Broad Institute Genome Sequencing Center for Infectious Disease"/>
            <person name="Wu L."/>
            <person name="Ma J."/>
        </authorList>
    </citation>
    <scope>NUCLEOTIDE SEQUENCE [LARGE SCALE GENOMIC DNA]</scope>
    <source>
        <strain evidence="3">CCUG 48316</strain>
    </source>
</reference>
<keyword evidence="3" id="KW-1185">Reference proteome</keyword>
<sequence length="386" mass="42297">MPSSRAILFRLHWALGLTAGLVLAVMGATGALLSYQEALTDWANGDRLVVSARETPPLALSALTKRIEEQNPGLRVARLTLKDDPSASVAVRFDRDANTKVRPDSVYADPYDGSVLGPMRGETLFNTVLGLHRFLLIPGDSKGWGRQITGVCAIALLIFLASGLVLRWPQIHRLRIWLRPNLSRPGRARWWSLHAVAGTWLLPVYLIIAVSGLTWSYDGFKDIVNAALGAAKPAKPMRMVKRADANPEAKPDLDAVWTAFREGEGRGASRMQILLPEAARQPVRIRWFSRDDDRPAARNEAKYEAATGALISAERAADQSLGQRAAFNMLEVHRGRFFGEGFALLFCLASLAMPGFAATGIALYVLRRRAAARRGTRKSLTPVAAE</sequence>
<keyword evidence="1" id="KW-1133">Transmembrane helix</keyword>
<keyword evidence="1" id="KW-0472">Membrane</keyword>
<name>A0ABW2BLL2_9HYPH</name>
<dbReference type="InterPro" id="IPR005625">
    <property type="entry name" value="PepSY-ass_TM"/>
</dbReference>
<dbReference type="Proteomes" id="UP001596292">
    <property type="component" value="Unassembled WGS sequence"/>
</dbReference>
<gene>
    <name evidence="2" type="ORF">ACFQE0_16005</name>
</gene>
<dbReference type="RefSeq" id="WP_378971381.1">
    <property type="nucleotide sequence ID" value="NZ_JBHSWN010000001.1"/>
</dbReference>
<dbReference type="EMBL" id="JBHSWN010000001">
    <property type="protein sequence ID" value="MFC6790986.1"/>
    <property type="molecule type" value="Genomic_DNA"/>
</dbReference>
<organism evidence="2 3">
    <name type="scientific">Methylobacterium komagatae</name>
    <dbReference type="NCBI Taxonomy" id="374425"/>
    <lineage>
        <taxon>Bacteria</taxon>
        <taxon>Pseudomonadati</taxon>
        <taxon>Pseudomonadota</taxon>
        <taxon>Alphaproteobacteria</taxon>
        <taxon>Hyphomicrobiales</taxon>
        <taxon>Methylobacteriaceae</taxon>
        <taxon>Methylobacterium</taxon>
    </lineage>
</organism>
<proteinExistence type="predicted"/>
<evidence type="ECO:0000313" key="2">
    <source>
        <dbReference type="EMBL" id="MFC6790986.1"/>
    </source>
</evidence>